<accession>A0ABS8B4R7</accession>
<dbReference type="EMBL" id="JAJAUY010000024">
    <property type="protein sequence ID" value="MCB5179608.1"/>
    <property type="molecule type" value="Genomic_DNA"/>
</dbReference>
<feature type="compositionally biased region" description="Pro residues" evidence="1">
    <location>
        <begin position="104"/>
        <end position="122"/>
    </location>
</feature>
<keyword evidence="4" id="KW-1185">Reference proteome</keyword>
<feature type="transmembrane region" description="Helical" evidence="2">
    <location>
        <begin position="27"/>
        <end position="48"/>
    </location>
</feature>
<keyword evidence="2" id="KW-0472">Membrane</keyword>
<name>A0ABS8B4R7_9ACTN</name>
<evidence type="ECO:0008006" key="5">
    <source>
        <dbReference type="Google" id="ProtNLM"/>
    </source>
</evidence>
<organism evidence="3 4">
    <name type="scientific">Streptomyces antimicrobicus</name>
    <dbReference type="NCBI Taxonomy" id="2883108"/>
    <lineage>
        <taxon>Bacteria</taxon>
        <taxon>Bacillati</taxon>
        <taxon>Actinomycetota</taxon>
        <taxon>Actinomycetes</taxon>
        <taxon>Kitasatosporales</taxon>
        <taxon>Streptomycetaceae</taxon>
        <taxon>Streptomyces</taxon>
    </lineage>
</organism>
<feature type="region of interest" description="Disordered" evidence="1">
    <location>
        <begin position="52"/>
        <end position="123"/>
    </location>
</feature>
<evidence type="ECO:0000256" key="2">
    <source>
        <dbReference type="SAM" id="Phobius"/>
    </source>
</evidence>
<keyword evidence="2" id="KW-1133">Transmembrane helix</keyword>
<evidence type="ECO:0000313" key="3">
    <source>
        <dbReference type="EMBL" id="MCB5179608.1"/>
    </source>
</evidence>
<feature type="compositionally biased region" description="Low complexity" evidence="1">
    <location>
        <begin position="89"/>
        <end position="103"/>
    </location>
</feature>
<dbReference type="Proteomes" id="UP001199054">
    <property type="component" value="Unassembled WGS sequence"/>
</dbReference>
<keyword evidence="2" id="KW-0812">Transmembrane</keyword>
<gene>
    <name evidence="3" type="ORF">LG632_09440</name>
</gene>
<evidence type="ECO:0000313" key="4">
    <source>
        <dbReference type="Proteomes" id="UP001199054"/>
    </source>
</evidence>
<comment type="caution">
    <text evidence="3">The sequence shown here is derived from an EMBL/GenBank/DDBJ whole genome shotgun (WGS) entry which is preliminary data.</text>
</comment>
<reference evidence="3 4" key="1">
    <citation type="submission" date="2021-10" db="EMBL/GenBank/DDBJ databases">
        <title>Streptomyces sp. strain SMC 277, a novel streptomycete isolated from soil.</title>
        <authorList>
            <person name="Chanama M."/>
        </authorList>
    </citation>
    <scope>NUCLEOTIDE SEQUENCE [LARGE SCALE GENOMIC DNA]</scope>
    <source>
        <strain evidence="3 4">SMC 277</strain>
    </source>
</reference>
<protein>
    <recommendedName>
        <fullName evidence="5">Serine/threonine protein kinase</fullName>
    </recommendedName>
</protein>
<feature type="region of interest" description="Disordered" evidence="1">
    <location>
        <begin position="1"/>
        <end position="23"/>
    </location>
</feature>
<evidence type="ECO:0000256" key="1">
    <source>
        <dbReference type="SAM" id="MobiDB-lite"/>
    </source>
</evidence>
<dbReference type="RefSeq" id="WP_226726447.1">
    <property type="nucleotide sequence ID" value="NZ_JAJAUY010000024.1"/>
</dbReference>
<proteinExistence type="predicted"/>
<sequence length="276" mass="28643">MSDVVTSGDGERGDDGRRSRTRKAAELAAVLSAVTALAALVLGLFGFLGSGGGPGDRRSVSAGEGRPVAPPAESPSAAPTGPLPGGPSGSAAPSSSGPSGSPAPSVPPAPDRPAQPSPPPVPSGWHVVRAKALTLALAVPDGWKLDVDTALQATWVSPDGRYVIGVKRDSSNGRTAQSAAVGQLAWYRRTEESKMEALTATTHADRQGDRDAARLELDYHWPGRDVPCHRSEVFVAGEHGQVYQLLVNDQQYDARPSQLPQLLATARAQLRTDVTG</sequence>
<feature type="compositionally biased region" description="Basic and acidic residues" evidence="1">
    <location>
        <begin position="9"/>
        <end position="18"/>
    </location>
</feature>